<keyword evidence="3" id="KW-1185">Reference proteome</keyword>
<dbReference type="Proteomes" id="UP000474757">
    <property type="component" value="Unassembled WGS sequence"/>
</dbReference>
<evidence type="ECO:0000313" key="2">
    <source>
        <dbReference type="EMBL" id="NDV02447.1"/>
    </source>
</evidence>
<dbReference type="PANTHER" id="PTHR30399:SF1">
    <property type="entry name" value="UTP PYROPHOSPHATASE"/>
    <property type="match status" value="1"/>
</dbReference>
<accession>A0A6B2JVC0</accession>
<organism evidence="2 3">
    <name type="scientific">Pseudoroseicyclus tamaricis</name>
    <dbReference type="NCBI Taxonomy" id="2705421"/>
    <lineage>
        <taxon>Bacteria</taxon>
        <taxon>Pseudomonadati</taxon>
        <taxon>Pseudomonadota</taxon>
        <taxon>Alphaproteobacteria</taxon>
        <taxon>Rhodobacterales</taxon>
        <taxon>Paracoccaceae</taxon>
        <taxon>Pseudoroseicyclus</taxon>
    </lineage>
</organism>
<feature type="domain" description="YgjP-like metallopeptidase" evidence="1">
    <location>
        <begin position="25"/>
        <end position="219"/>
    </location>
</feature>
<dbReference type="Gene3D" id="3.30.2010.10">
    <property type="entry name" value="Metalloproteases ('zincins'), catalytic domain"/>
    <property type="match status" value="1"/>
</dbReference>
<gene>
    <name evidence="2" type="ORF">GZA08_15865</name>
</gene>
<dbReference type="CDD" id="cd07344">
    <property type="entry name" value="M48_yhfN_like"/>
    <property type="match status" value="1"/>
</dbReference>
<dbReference type="InterPro" id="IPR053136">
    <property type="entry name" value="UTP_pyrophosphatase-like"/>
</dbReference>
<reference evidence="2 3" key="1">
    <citation type="submission" date="2020-02" db="EMBL/GenBank/DDBJ databases">
        <title>Pseudoroseicyclus tamarix, sp. nov., isolated from offshore sediment of a Tamarix chinensis forest.</title>
        <authorList>
            <person name="Gai Y."/>
        </authorList>
    </citation>
    <scope>NUCLEOTIDE SEQUENCE [LARGE SCALE GENOMIC DNA]</scope>
    <source>
        <strain evidence="2 3">CLL3-39</strain>
    </source>
</reference>
<proteinExistence type="predicted"/>
<sequence length="229" mass="25375">MAHHVLPGDPPVTVALRRSARARRYTLRVSHVTGEAVLTLPARAREADGLAFVAERADWLRAQLAARPEEIRPAPGGTIPFLGKDVLLRPAAVRRVSRDGAALVVPEEPRLLAPRLAAFLKEEARARLLDASERHAATLGARFGRITLRDPRGRWGSCSSRGDLMYSWRLVLAPPPVLDYVAAHEVAHLREMNHAPAFWALVARLCPGEAAQRRWLKEHGSALHRLRLD</sequence>
<evidence type="ECO:0000313" key="3">
    <source>
        <dbReference type="Proteomes" id="UP000474757"/>
    </source>
</evidence>
<dbReference type="AlphaFoldDB" id="A0A6B2JVC0"/>
<name>A0A6B2JVC0_9RHOB</name>
<dbReference type="InterPro" id="IPR002725">
    <property type="entry name" value="YgjP-like_metallopeptidase"/>
</dbReference>
<dbReference type="RefSeq" id="WP_163895438.1">
    <property type="nucleotide sequence ID" value="NZ_JAAFYS010000004.1"/>
</dbReference>
<evidence type="ECO:0000259" key="1">
    <source>
        <dbReference type="Pfam" id="PF01863"/>
    </source>
</evidence>
<dbReference type="PANTHER" id="PTHR30399">
    <property type="entry name" value="UNCHARACTERIZED PROTEIN YGJP"/>
    <property type="match status" value="1"/>
</dbReference>
<dbReference type="Pfam" id="PF01863">
    <property type="entry name" value="YgjP-like"/>
    <property type="match status" value="1"/>
</dbReference>
<protein>
    <submittedName>
        <fullName evidence="2">M48 family metallopeptidase</fullName>
    </submittedName>
</protein>
<dbReference type="EMBL" id="JAAGAB010000004">
    <property type="protein sequence ID" value="NDV02447.1"/>
    <property type="molecule type" value="Genomic_DNA"/>
</dbReference>
<comment type="caution">
    <text evidence="2">The sequence shown here is derived from an EMBL/GenBank/DDBJ whole genome shotgun (WGS) entry which is preliminary data.</text>
</comment>